<dbReference type="GO" id="GO:0004332">
    <property type="term" value="F:fructose-bisphosphate aldolase activity"/>
    <property type="evidence" value="ECO:0007669"/>
    <property type="project" value="UniProtKB-EC"/>
</dbReference>
<organism evidence="7 8">
    <name type="scientific">Aerococcus viridans (strain ATCC 11563 / DSM 20340 / CCUG 4311 / JCM 20461 / NBRC 12219 / NCTC 8251 / M1)</name>
    <dbReference type="NCBI Taxonomy" id="655812"/>
    <lineage>
        <taxon>Bacteria</taxon>
        <taxon>Bacillati</taxon>
        <taxon>Bacillota</taxon>
        <taxon>Bacilli</taxon>
        <taxon>Lactobacillales</taxon>
        <taxon>Aerococcaceae</taxon>
        <taxon>Aerococcus</taxon>
    </lineage>
</organism>
<dbReference type="NCBIfam" id="NF003784">
    <property type="entry name" value="PRK05377.1"/>
    <property type="match status" value="1"/>
</dbReference>
<dbReference type="EC" id="4.1.2.13" evidence="3"/>
<name>A0ABP2I8W8_AERVM</name>
<dbReference type="InterPro" id="IPR000741">
    <property type="entry name" value="FBA_I"/>
</dbReference>
<dbReference type="Proteomes" id="UP000003764">
    <property type="component" value="Unassembled WGS sequence"/>
</dbReference>
<reference evidence="7 8" key="1">
    <citation type="submission" date="2010-04" db="EMBL/GenBank/DDBJ databases">
        <authorList>
            <person name="Muzny D."/>
            <person name="Qin X."/>
            <person name="Deng J."/>
            <person name="Jiang H."/>
            <person name="Liu Y."/>
            <person name="Qu J."/>
            <person name="Song X.-Z."/>
            <person name="Zhang L."/>
            <person name="Thornton R."/>
            <person name="Coyle M."/>
            <person name="Francisco L."/>
            <person name="Jackson L."/>
            <person name="Javaid M."/>
            <person name="Korchina V."/>
            <person name="Kovar C."/>
            <person name="Mata R."/>
            <person name="Mathew T."/>
            <person name="Ngo R."/>
            <person name="Nguyen L."/>
            <person name="Nguyen N."/>
            <person name="Okwuonu G."/>
            <person name="Ongeri F."/>
            <person name="Pham C."/>
            <person name="Simmons D."/>
            <person name="Wilczek-Boney K."/>
            <person name="Hale W."/>
            <person name="Jakkamsetti A."/>
            <person name="Pham P."/>
            <person name="Ruth R."/>
            <person name="San Lucas F."/>
            <person name="Warren J."/>
            <person name="Zhang J."/>
            <person name="Zhao Z."/>
            <person name="Zhou C."/>
            <person name="Zhu D."/>
            <person name="Lee S."/>
            <person name="Bess C."/>
            <person name="Blankenburg K."/>
            <person name="Forbes L."/>
            <person name="Fu Q."/>
            <person name="Gubbala S."/>
            <person name="Hirani K."/>
            <person name="Jayaseelan J.C."/>
            <person name="Lara F."/>
            <person name="Munidasa M."/>
            <person name="Palculict T."/>
            <person name="Patil S."/>
            <person name="Pu L.-L."/>
            <person name="Saada N."/>
            <person name="Tang L."/>
            <person name="Weissenberger G."/>
            <person name="Zhu Y."/>
            <person name="Hemphill L."/>
            <person name="Shang Y."/>
            <person name="Youmans B."/>
            <person name="Ayvaz T."/>
            <person name="Ross M."/>
            <person name="Santibanez J."/>
            <person name="Aqrawi P."/>
            <person name="Gross S."/>
            <person name="Joshi V."/>
            <person name="Fowler G."/>
            <person name="Nazareth L."/>
            <person name="Reid J."/>
            <person name="Worley K."/>
            <person name="Petrosino J."/>
            <person name="Highlander S."/>
            <person name="Gibbs R."/>
            <person name="Gibbs R."/>
        </authorList>
    </citation>
    <scope>NUCLEOTIDE SEQUENCE [LARGE SCALE GENOMIC DNA]</scope>
    <source>
        <strain evidence="7 8">ATCC 11563</strain>
    </source>
</reference>
<sequence>MEGNLSMNQEHFDTIKNKDGFIAALDQSGGSTPEALNAYGVSEDQYSNDDEMFDLVHKMRTRIITSPSFTPDKIIGAILFEHTMNNRIEGQYAGDYLSNKGIVPFIKIDQGLADEEHGVQLMKPIPGLNNLLKQAKEQNMFGTKMRSNILSYNEKGIDDAVTQQFQVAQEIIDAGLVPIVEPEVNIHSEDKEQIEEYLKQSIKNHLDALATDDYVMLKLTIPTKANLYQELADHSQVLRVVALSGGYERDEANEILSQNDNVIASFSRALTQDLSVNQSDADFDAKLKEAVDSIYEASVVKN</sequence>
<evidence type="ECO:0000256" key="2">
    <source>
        <dbReference type="ARBA" id="ARBA00010387"/>
    </source>
</evidence>
<evidence type="ECO:0000256" key="6">
    <source>
        <dbReference type="ARBA" id="ARBA00029799"/>
    </source>
</evidence>
<proteinExistence type="inferred from homology"/>
<evidence type="ECO:0000256" key="1">
    <source>
        <dbReference type="ARBA" id="ARBA00004714"/>
    </source>
</evidence>
<evidence type="ECO:0000313" key="8">
    <source>
        <dbReference type="Proteomes" id="UP000003764"/>
    </source>
</evidence>
<comment type="pathway">
    <text evidence="1">Carbohydrate degradation; glycolysis; D-glyceraldehyde 3-phosphate and glycerone phosphate from D-glucose: step 4/4.</text>
</comment>
<dbReference type="Pfam" id="PF00274">
    <property type="entry name" value="Glycolytic"/>
    <property type="match status" value="1"/>
</dbReference>
<dbReference type="PANTHER" id="PTHR11627">
    <property type="entry name" value="FRUCTOSE-BISPHOSPHATE ALDOLASE"/>
    <property type="match status" value="1"/>
</dbReference>
<evidence type="ECO:0000313" key="7">
    <source>
        <dbReference type="EMBL" id="EFG50451.1"/>
    </source>
</evidence>
<dbReference type="Gene3D" id="3.20.20.70">
    <property type="entry name" value="Aldolase class I"/>
    <property type="match status" value="1"/>
</dbReference>
<evidence type="ECO:0000256" key="4">
    <source>
        <dbReference type="ARBA" id="ARBA00023152"/>
    </source>
</evidence>
<accession>A0ABP2I8W8</accession>
<comment type="caution">
    <text evidence="7">The sequence shown here is derived from an EMBL/GenBank/DDBJ whole genome shotgun (WGS) entry which is preliminary data.</text>
</comment>
<evidence type="ECO:0000256" key="5">
    <source>
        <dbReference type="ARBA" id="ARBA00023239"/>
    </source>
</evidence>
<keyword evidence="5 7" id="KW-0456">Lyase</keyword>
<dbReference type="SUPFAM" id="SSF51569">
    <property type="entry name" value="Aldolase"/>
    <property type="match status" value="1"/>
</dbReference>
<dbReference type="EMBL" id="ADNT01000019">
    <property type="protein sequence ID" value="EFG50451.1"/>
    <property type="molecule type" value="Genomic_DNA"/>
</dbReference>
<gene>
    <name evidence="7" type="primary">fbaB</name>
    <name evidence="7" type="ORF">HMPREF0061_0202</name>
</gene>
<keyword evidence="8" id="KW-1185">Reference proteome</keyword>
<evidence type="ECO:0000256" key="3">
    <source>
        <dbReference type="ARBA" id="ARBA00013068"/>
    </source>
</evidence>
<dbReference type="InterPro" id="IPR013785">
    <property type="entry name" value="Aldolase_TIM"/>
</dbReference>
<protein>
    <recommendedName>
        <fullName evidence="3">fructose-bisphosphate aldolase</fullName>
        <ecNumber evidence="3">4.1.2.13</ecNumber>
    </recommendedName>
    <alternativeName>
        <fullName evidence="6">Fructose-bisphosphate aldolase class I</fullName>
    </alternativeName>
</protein>
<keyword evidence="4" id="KW-0324">Glycolysis</keyword>
<comment type="similarity">
    <text evidence="2">Belongs to the class I fructose-bisphosphate aldolase family.</text>
</comment>